<feature type="compositionally biased region" description="Basic and acidic residues" evidence="2">
    <location>
        <begin position="14"/>
        <end position="24"/>
    </location>
</feature>
<accession>Q3B4P8</accession>
<comment type="similarity">
    <text evidence="1">Belongs to the bactofilin family.</text>
</comment>
<evidence type="ECO:0000256" key="2">
    <source>
        <dbReference type="SAM" id="MobiDB-lite"/>
    </source>
</evidence>
<dbReference type="OrthoDB" id="597600at2"/>
<dbReference type="EMBL" id="CP000096">
    <property type="protein sequence ID" value="ABB23683.1"/>
    <property type="molecule type" value="Genomic_DNA"/>
</dbReference>
<dbReference type="RefSeq" id="WP_011357557.1">
    <property type="nucleotide sequence ID" value="NC_007512.1"/>
</dbReference>
<dbReference type="InterPro" id="IPR007607">
    <property type="entry name" value="BacA/B"/>
</dbReference>
<dbReference type="eggNOG" id="COG1664">
    <property type="taxonomic scope" value="Bacteria"/>
</dbReference>
<dbReference type="AlphaFoldDB" id="Q3B4P8"/>
<proteinExistence type="inferred from homology"/>
<evidence type="ECO:0000313" key="3">
    <source>
        <dbReference type="EMBL" id="ABB23683.1"/>
    </source>
</evidence>
<evidence type="ECO:0000313" key="4">
    <source>
        <dbReference type="Proteomes" id="UP000002709"/>
    </source>
</evidence>
<dbReference type="PANTHER" id="PTHR35024">
    <property type="entry name" value="HYPOTHETICAL CYTOSOLIC PROTEIN"/>
    <property type="match status" value="1"/>
</dbReference>
<dbReference type="Pfam" id="PF04519">
    <property type="entry name" value="Bactofilin"/>
    <property type="match status" value="1"/>
</dbReference>
<evidence type="ECO:0000256" key="1">
    <source>
        <dbReference type="ARBA" id="ARBA00044755"/>
    </source>
</evidence>
<organism evidence="3 4">
    <name type="scientific">Chlorobium luteolum (strain DSM 273 / BCRC 81028 / 2530)</name>
    <name type="common">Pelodictyon luteolum</name>
    <dbReference type="NCBI Taxonomy" id="319225"/>
    <lineage>
        <taxon>Bacteria</taxon>
        <taxon>Pseudomonadati</taxon>
        <taxon>Chlorobiota</taxon>
        <taxon>Chlorobiia</taxon>
        <taxon>Chlorobiales</taxon>
        <taxon>Chlorobiaceae</taxon>
        <taxon>Chlorobium/Pelodictyon group</taxon>
        <taxon>Pelodictyon</taxon>
    </lineage>
</organism>
<name>Q3B4P8_CHLL3</name>
<sequence length="191" mass="20410">MLNNFFSSNRKPHEKAPPRDRPGETDGLGDDFDFDIPSVEDIGKDEFTADILHNDNDSSMNILAQGAVLKGNITLDGELKVYGRIIGDILSSSSVFIGESGIVEGNVKATGMEVAGTFRGNAEVSGEFLVSSTGNIFGDLVIGTLNVNAGAKMRGSILMNIPEPPSVDMAMMELEPSRDSIPEHNGRGEHD</sequence>
<reference evidence="4" key="1">
    <citation type="submission" date="2005-08" db="EMBL/GenBank/DDBJ databases">
        <title>Complete sequence of Pelodictyon luteolum DSM 273.</title>
        <authorList>
            <consortium name="US DOE Joint Genome Institute"/>
            <person name="Copeland A."/>
            <person name="Lucas S."/>
            <person name="Lapidus A."/>
            <person name="Barry K."/>
            <person name="Detter J.C."/>
            <person name="Glavina T."/>
            <person name="Hammon N."/>
            <person name="Israni S."/>
            <person name="Pitluck S."/>
            <person name="Bryant D."/>
            <person name="Schmutz J."/>
            <person name="Larimer F."/>
            <person name="Land M."/>
            <person name="Kyrpides N."/>
            <person name="Ivanova N."/>
            <person name="Richardson P."/>
        </authorList>
    </citation>
    <scope>NUCLEOTIDE SEQUENCE [LARGE SCALE GENOMIC DNA]</scope>
    <source>
        <strain evidence="4">DSM 273 / BCRC 81028 / 2530</strain>
    </source>
</reference>
<dbReference type="KEGG" id="plt:Plut_0812"/>
<dbReference type="PANTHER" id="PTHR35024:SF4">
    <property type="entry name" value="POLYMER-FORMING CYTOSKELETAL PROTEIN"/>
    <property type="match status" value="1"/>
</dbReference>
<dbReference type="HOGENOM" id="CLU_1523857_0_0_10"/>
<gene>
    <name evidence="3" type="ordered locus">Plut_0812</name>
</gene>
<protein>
    <submittedName>
        <fullName evidence="3">Integral membrane protein CcmA involved in cell shape determination-like protein</fullName>
    </submittedName>
</protein>
<dbReference type="Proteomes" id="UP000002709">
    <property type="component" value="Chromosome"/>
</dbReference>
<feature type="region of interest" description="Disordered" evidence="2">
    <location>
        <begin position="1"/>
        <end position="31"/>
    </location>
</feature>
<keyword evidence="4" id="KW-1185">Reference proteome</keyword>